<name>A0A146KGN8_9EUKA</name>
<gene>
    <name evidence="1" type="ORF">TPC1_11012</name>
</gene>
<dbReference type="AlphaFoldDB" id="A0A146KGN8"/>
<evidence type="ECO:0000313" key="1">
    <source>
        <dbReference type="EMBL" id="JAP95852.1"/>
    </source>
</evidence>
<reference evidence="1" key="1">
    <citation type="submission" date="2015-07" db="EMBL/GenBank/DDBJ databases">
        <title>Adaptation to a free-living lifestyle via gene acquisitions in the diplomonad Trepomonas sp. PC1.</title>
        <authorList>
            <person name="Xu F."/>
            <person name="Jerlstrom-Hultqvist J."/>
            <person name="Kolisko M."/>
            <person name="Simpson A.G.B."/>
            <person name="Roger A.J."/>
            <person name="Svard S.G."/>
            <person name="Andersson J.O."/>
        </authorList>
    </citation>
    <scope>NUCLEOTIDE SEQUENCE</scope>
    <source>
        <strain evidence="1">PC1</strain>
    </source>
</reference>
<accession>A0A146KGN8</accession>
<sequence length="117" mass="13810">LQFQSSYDKEMNRGNIHSLFLSLRNRSDINLKIMNAVTEKLATISNLNLLKTNSQNPWEDSNQLIQTNTELIPYWEKQVYKQSLNQESGEKAQQENILLHIKDIFRQSKILQCDKNW</sequence>
<feature type="non-terminal residue" evidence="1">
    <location>
        <position position="1"/>
    </location>
</feature>
<dbReference type="EMBL" id="GDID01000754">
    <property type="protein sequence ID" value="JAP95852.1"/>
    <property type="molecule type" value="Transcribed_RNA"/>
</dbReference>
<organism evidence="1">
    <name type="scientific">Trepomonas sp. PC1</name>
    <dbReference type="NCBI Taxonomy" id="1076344"/>
    <lineage>
        <taxon>Eukaryota</taxon>
        <taxon>Metamonada</taxon>
        <taxon>Diplomonadida</taxon>
        <taxon>Hexamitidae</taxon>
        <taxon>Hexamitinae</taxon>
        <taxon>Trepomonas</taxon>
    </lineage>
</organism>
<proteinExistence type="predicted"/>
<feature type="non-terminal residue" evidence="1">
    <location>
        <position position="117"/>
    </location>
</feature>
<protein>
    <submittedName>
        <fullName evidence="1">Uncharacterized protein</fullName>
    </submittedName>
</protein>